<sequence>MRKYVLYVALAWVIGWMGMVTPSTASAVGTPNKGEQIITIYLKYPGVTGPDVNPTKTGIAANGWIVVDSAELQLATQVNKPASGGYTVGKPEWSPMTIKKEKTNHYLLPMLRQNLTGDLSVTGPAEISFVDQNNQEVMLYSLYNPFPSSYSMKATSQFKTEEIIELVYKKITMTTSTSGAPQSLSYDLSLNIVN</sequence>
<comment type="caution">
    <text evidence="2">The sequence shown here is derived from an EMBL/GenBank/DDBJ whole genome shotgun (WGS) entry which is preliminary data.</text>
</comment>
<organism evidence="2 3">
    <name type="scientific">Paenibacillus alginolyticus</name>
    <dbReference type="NCBI Taxonomy" id="59839"/>
    <lineage>
        <taxon>Bacteria</taxon>
        <taxon>Bacillati</taxon>
        <taxon>Bacillota</taxon>
        <taxon>Bacilli</taxon>
        <taxon>Bacillales</taxon>
        <taxon>Paenibacillaceae</taxon>
        <taxon>Paenibacillus</taxon>
    </lineage>
</organism>
<protein>
    <submittedName>
        <fullName evidence="2">Type VI secretion system tube protein Hcp</fullName>
    </submittedName>
</protein>
<dbReference type="Gene3D" id="2.30.110.20">
    <property type="entry name" value="Hcp1-like"/>
    <property type="match status" value="1"/>
</dbReference>
<evidence type="ECO:0000313" key="3">
    <source>
        <dbReference type="Proteomes" id="UP001527099"/>
    </source>
</evidence>
<reference evidence="2 3" key="1">
    <citation type="submission" date="2022-05" db="EMBL/GenBank/DDBJ databases">
        <title>Genome Sequencing of Bee-Associated Microbes.</title>
        <authorList>
            <person name="Dunlap C."/>
        </authorList>
    </citation>
    <scope>NUCLEOTIDE SEQUENCE [LARGE SCALE GENOMIC DNA]</scope>
    <source>
        <strain evidence="2 3">NRRL B-14421</strain>
    </source>
</reference>
<proteinExistence type="predicted"/>
<evidence type="ECO:0000313" key="2">
    <source>
        <dbReference type="EMBL" id="MCY9693041.1"/>
    </source>
</evidence>
<gene>
    <name evidence="2" type="ORF">M5X19_09050</name>
</gene>
<dbReference type="SUPFAM" id="SSF141452">
    <property type="entry name" value="Hcp1-like"/>
    <property type="match status" value="1"/>
</dbReference>
<keyword evidence="3" id="KW-1185">Reference proteome</keyword>
<feature type="chain" id="PRO_5046232657" evidence="1">
    <location>
        <begin position="28"/>
        <end position="194"/>
    </location>
</feature>
<dbReference type="RefSeq" id="WP_268614589.1">
    <property type="nucleotide sequence ID" value="NZ_JAMDMX010000026.1"/>
</dbReference>
<evidence type="ECO:0000256" key="1">
    <source>
        <dbReference type="SAM" id="SignalP"/>
    </source>
</evidence>
<dbReference type="InterPro" id="IPR036624">
    <property type="entry name" value="Hcp1-lik_sf"/>
</dbReference>
<dbReference type="EMBL" id="JAMDMX010000026">
    <property type="protein sequence ID" value="MCY9693041.1"/>
    <property type="molecule type" value="Genomic_DNA"/>
</dbReference>
<name>A0ABT4GA36_9BACL</name>
<keyword evidence="1" id="KW-0732">Signal</keyword>
<accession>A0ABT4GA36</accession>
<feature type="signal peptide" evidence="1">
    <location>
        <begin position="1"/>
        <end position="27"/>
    </location>
</feature>
<dbReference type="Proteomes" id="UP001527099">
    <property type="component" value="Unassembled WGS sequence"/>
</dbReference>